<dbReference type="SUPFAM" id="SSF159941">
    <property type="entry name" value="MM3350-like"/>
    <property type="match status" value="1"/>
</dbReference>
<name>A0A1E3V5P8_9HYPH</name>
<evidence type="ECO:0000259" key="1">
    <source>
        <dbReference type="Pfam" id="PF07929"/>
    </source>
</evidence>
<dbReference type="EMBL" id="LYBW01000063">
    <property type="protein sequence ID" value="ODR88849.1"/>
    <property type="molecule type" value="Genomic_DNA"/>
</dbReference>
<organism evidence="2 3">
    <name type="scientific">Sinorhizobium alkalisoli</name>
    <dbReference type="NCBI Taxonomy" id="1752398"/>
    <lineage>
        <taxon>Bacteria</taxon>
        <taxon>Pseudomonadati</taxon>
        <taxon>Pseudomonadota</taxon>
        <taxon>Alphaproteobacteria</taxon>
        <taxon>Hyphomicrobiales</taxon>
        <taxon>Rhizobiaceae</taxon>
        <taxon>Sinorhizobium/Ensifer group</taxon>
        <taxon>Sinorhizobium</taxon>
    </lineage>
</organism>
<dbReference type="AlphaFoldDB" id="A0A1E3V5P8"/>
<gene>
    <name evidence="2" type="ORF">A8M32_23730</name>
</gene>
<dbReference type="PANTHER" id="PTHR41878">
    <property type="entry name" value="LEXA REPRESSOR-RELATED"/>
    <property type="match status" value="1"/>
</dbReference>
<reference evidence="3" key="1">
    <citation type="submission" date="2016-05" db="EMBL/GenBank/DDBJ databases">
        <authorList>
            <person name="Li Y."/>
        </authorList>
    </citation>
    <scope>NUCLEOTIDE SEQUENCE [LARGE SCALE GENOMIC DNA]</scope>
    <source>
        <strain evidence="3">YIC4027</strain>
    </source>
</reference>
<sequence length="207" mass="23985">MVTTFNAVQIRVCLDEIEPDDVWRRLVLPSQWNLEHLHLAIQAAFNWWNYHFHEFRIGGLRYGDVALLTEDALDDDPRVFVRLCDFEEGASFAYIYDFGDNWRHRVVVEAFLALDKPPKYGACIEGAWARPPEDVGGVSGYERFLEIMADLSDPEHAETKRWCGGHFDPAWFDLKLVDKDVRNALRAGVKRRLYQPKPSTRRDGSES</sequence>
<dbReference type="OrthoDB" id="9816539at2"/>
<dbReference type="PANTHER" id="PTHR41878:SF1">
    <property type="entry name" value="TNPR PROTEIN"/>
    <property type="match status" value="1"/>
</dbReference>
<feature type="domain" description="Plasmid pRiA4b Orf3-like" evidence="1">
    <location>
        <begin position="7"/>
        <end position="175"/>
    </location>
</feature>
<dbReference type="Proteomes" id="UP000094342">
    <property type="component" value="Unassembled WGS sequence"/>
</dbReference>
<protein>
    <recommendedName>
        <fullName evidence="1">Plasmid pRiA4b Orf3-like domain-containing protein</fullName>
    </recommendedName>
</protein>
<dbReference type="InterPro" id="IPR012912">
    <property type="entry name" value="Plasmid_pRiA4b_Orf3-like"/>
</dbReference>
<dbReference type="InterPro" id="IPR024047">
    <property type="entry name" value="MM3350-like_sf"/>
</dbReference>
<dbReference type="Pfam" id="PF07929">
    <property type="entry name" value="PRiA4_ORF3"/>
    <property type="match status" value="1"/>
</dbReference>
<accession>A0A1E3V5P8</accession>
<dbReference type="RefSeq" id="WP_069460924.1">
    <property type="nucleotide sequence ID" value="NZ_LYBW01000063.1"/>
</dbReference>
<evidence type="ECO:0000313" key="2">
    <source>
        <dbReference type="EMBL" id="ODR88849.1"/>
    </source>
</evidence>
<proteinExistence type="predicted"/>
<comment type="caution">
    <text evidence="2">The sequence shown here is derived from an EMBL/GenBank/DDBJ whole genome shotgun (WGS) entry which is preliminary data.</text>
</comment>
<keyword evidence="3" id="KW-1185">Reference proteome</keyword>
<dbReference type="Gene3D" id="3.10.290.30">
    <property type="entry name" value="MM3350-like"/>
    <property type="match status" value="1"/>
</dbReference>
<dbReference type="STRING" id="1752398.A8M32_23730"/>
<evidence type="ECO:0000313" key="3">
    <source>
        <dbReference type="Proteomes" id="UP000094342"/>
    </source>
</evidence>